<dbReference type="PANTHER" id="PTHR21483">
    <property type="entry name" value="RNA POLYMERASE II-ASSOCIATED PROTEIN 1"/>
    <property type="match status" value="1"/>
</dbReference>
<protein>
    <submittedName>
        <fullName evidence="4">Uncharacterized protein</fullName>
    </submittedName>
</protein>
<dbReference type="VEuPathDB" id="FungiDB:VP01_1g5"/>
<name>A0A0L6VBE9_9BASI</name>
<evidence type="ECO:0000313" key="5">
    <source>
        <dbReference type="Proteomes" id="UP000037035"/>
    </source>
</evidence>
<dbReference type="GO" id="GO:0006366">
    <property type="term" value="P:transcription by RNA polymerase II"/>
    <property type="evidence" value="ECO:0007669"/>
    <property type="project" value="InterPro"/>
</dbReference>
<dbReference type="InterPro" id="IPR039913">
    <property type="entry name" value="RPAP1/Rba50"/>
</dbReference>
<organism evidence="4 5">
    <name type="scientific">Puccinia sorghi</name>
    <dbReference type="NCBI Taxonomy" id="27349"/>
    <lineage>
        <taxon>Eukaryota</taxon>
        <taxon>Fungi</taxon>
        <taxon>Dikarya</taxon>
        <taxon>Basidiomycota</taxon>
        <taxon>Pucciniomycotina</taxon>
        <taxon>Pucciniomycetes</taxon>
        <taxon>Pucciniales</taxon>
        <taxon>Pucciniaceae</taxon>
        <taxon>Puccinia</taxon>
    </lineage>
</organism>
<dbReference type="EMBL" id="LAVV01006838">
    <property type="protein sequence ID" value="KNZ58078.1"/>
    <property type="molecule type" value="Genomic_DNA"/>
</dbReference>
<dbReference type="InterPro" id="IPR057989">
    <property type="entry name" value="TPR_RPAP1/MINIYO-like"/>
</dbReference>
<dbReference type="OrthoDB" id="348201at2759"/>
<evidence type="ECO:0000256" key="1">
    <source>
        <dbReference type="SAM" id="MobiDB-lite"/>
    </source>
</evidence>
<gene>
    <name evidence="4" type="ORF">VP01_1g5</name>
</gene>
<keyword evidence="5" id="KW-1185">Reference proteome</keyword>
<proteinExistence type="predicted"/>
<feature type="domain" description="RPAP1/MINIYO-like TPR repeats" evidence="3">
    <location>
        <begin position="1120"/>
        <end position="1246"/>
    </location>
</feature>
<dbReference type="PANTHER" id="PTHR21483:SF18">
    <property type="entry name" value="RNA POLYMERASE II-ASSOCIATED PROTEIN 1"/>
    <property type="match status" value="1"/>
</dbReference>
<evidence type="ECO:0000313" key="4">
    <source>
        <dbReference type="EMBL" id="KNZ58078.1"/>
    </source>
</evidence>
<dbReference type="Pfam" id="PF25766">
    <property type="entry name" value="TPR_RPAP1"/>
    <property type="match status" value="1"/>
</dbReference>
<dbReference type="Pfam" id="PF08620">
    <property type="entry name" value="RPAP1_C"/>
    <property type="match status" value="1"/>
</dbReference>
<evidence type="ECO:0000259" key="3">
    <source>
        <dbReference type="Pfam" id="PF25766"/>
    </source>
</evidence>
<feature type="region of interest" description="Disordered" evidence="1">
    <location>
        <begin position="48"/>
        <end position="70"/>
    </location>
</feature>
<dbReference type="InterPro" id="IPR013929">
    <property type="entry name" value="RPAP1_C"/>
</dbReference>
<accession>A0A0L6VBE9</accession>
<dbReference type="Proteomes" id="UP000037035">
    <property type="component" value="Unassembled WGS sequence"/>
</dbReference>
<sequence>MYSDIPSGHQVQSIRPNLADLTNDHLFEKLQAEADQLRNGQTVTIAGSDPAPVFSSTRSRAEVPKATTAKKSRFALQREAQLHSSKSIDDTKPVPTGRFELDLGMEDIDGQNPPPASNADSQAPTPLVAEIVERCSMNAPSNHFDPTFRADAMPVSRPPTSTNSKSTIPPWELRRIASLQSSQKSQQTPIDKPYIPVARAPHRCDPRPSMSLTAGAFTDPEKRQISDENQALLSQMGSDEILREQAAIKDHLMQSNPQLLAKLLDKFNVKMPTNPVLSDEPTPPSPISKTQKHVRYAEDEKISLNPPKLSSEIRSCVPGKHFKVNHHSLNDPIEPRPMRFDWNGVHVADTQDSHRSVDHSFDENIHVHHTSTYTLKQLLRLILSAVPSQRIMGFKILTQIVVRYFGNSPTHGLDERELVILTEELNGANLEILTITSQATRERNVGIATSALTLMGSILSKASLGRISSSRYKCGVQRDWIEELITQTTLLADFHSQLEHQELPRPSLTLIVEILRDLIILGESPKVSEEIVKRPTFLELIVQVLVAVPWPLNTQPKLELPDLSAFELFLELARSSRVCSQSILDRGLLTPMLRFIALPYWSLPATWSTIAEGRIQVPRDHVVGVLIRCMCYQFELISVFAGYGLGANLRTTLDPLLRTTTTGLHQILKDAVSGSSSHSAPRAAQEFTLISTFLKLLSSWIQCADDPHFCDPPHSITWSQVTEWESSFLDFLRLSSISSSRSPGLDRVFVCACDSLASYIGRSHSKKLNITGCLAQLDSLMPQLESIFQIAAKDLIGSSYEHFTSQSDCTHFQLLISIAKLKASISKSNSLATSYFQHDFPDHTFALTCRLGFEFESLSLLPWSLSVFDHSGDTTLDLERILLAGLLARNSEGMIVGELLGESLRRSQCRANIDWQEATKSSTQAMDLSRLLPIFNDYLDQSAPSTQISDPSPRQLQNQISQKDPSAFLLTPTWPLLAIAFLKPGHLTSAAAGTYQIRSSDVVRASFTLAIVLQSLLCTMQARFESLSNIFEALLPDRISIWKSVMTAILATSSQTYSLEHEDSGKPLESIFEDENCARLINRLIDISPRRILDSRILETKLGPSGSEAFKVQESEDGELYTMFTEILAAFDSACFGNQSFIRILVPFLSMRRGREFRGKLFSDHGDILKNMKVRLEEVIELDESGCDDHVEGDCDELQEYLYPLENHTQMLHLFAEFLTTHSRTINAREHPFLFLYLIHHLSSQIWNPELDERIRMDLLKVMLNKAKSDEICRAFLDYPAGASFGEPRLSASQVRSTLSAGKLDVEKARYSKEARLASLQALFFSSLPGDHHSSLMRLKELGWEISPSPPLQ</sequence>
<comment type="caution">
    <text evidence="4">The sequence shown here is derived from an EMBL/GenBank/DDBJ whole genome shotgun (WGS) entry which is preliminary data.</text>
</comment>
<reference evidence="4 5" key="1">
    <citation type="submission" date="2015-08" db="EMBL/GenBank/DDBJ databases">
        <title>Next Generation Sequencing and Analysis of the Genome of Puccinia sorghi L Schw, the Causal Agent of Maize Common Rust.</title>
        <authorList>
            <person name="Rochi L."/>
            <person name="Burguener G."/>
            <person name="Darino M."/>
            <person name="Turjanski A."/>
            <person name="Kreff E."/>
            <person name="Dieguez M.J."/>
            <person name="Sacco F."/>
        </authorList>
    </citation>
    <scope>NUCLEOTIDE SEQUENCE [LARGE SCALE GENOMIC DNA]</scope>
    <source>
        <strain evidence="4 5">RO10H11247</strain>
    </source>
</reference>
<evidence type="ECO:0000259" key="2">
    <source>
        <dbReference type="Pfam" id="PF08620"/>
    </source>
</evidence>
<feature type="domain" description="RPAP1 C-terminal" evidence="2">
    <location>
        <begin position="338"/>
        <end position="403"/>
    </location>
</feature>